<feature type="domain" description="PPM-type phosphatase" evidence="2">
    <location>
        <begin position="629"/>
        <end position="853"/>
    </location>
</feature>
<dbReference type="EMBL" id="JAGSOV010000063">
    <property type="protein sequence ID" value="MCO1659186.1"/>
    <property type="molecule type" value="Genomic_DNA"/>
</dbReference>
<dbReference type="InterPro" id="IPR049052">
    <property type="entry name" value="nSTAND1"/>
</dbReference>
<comment type="caution">
    <text evidence="3">The sequence shown here is derived from an EMBL/GenBank/DDBJ whole genome shotgun (WGS) entry which is preliminary data.</text>
</comment>
<gene>
    <name evidence="3" type="ORF">KDL28_29355</name>
</gene>
<evidence type="ECO:0000256" key="1">
    <source>
        <dbReference type="ARBA" id="ARBA00022801"/>
    </source>
</evidence>
<keyword evidence="1" id="KW-0378">Hydrolase</keyword>
<evidence type="ECO:0000313" key="3">
    <source>
        <dbReference type="EMBL" id="MCO1659186.1"/>
    </source>
</evidence>
<evidence type="ECO:0000313" key="4">
    <source>
        <dbReference type="Proteomes" id="UP001165283"/>
    </source>
</evidence>
<dbReference type="Gene3D" id="3.40.50.300">
    <property type="entry name" value="P-loop containing nucleotide triphosphate hydrolases"/>
    <property type="match status" value="1"/>
</dbReference>
<keyword evidence="4" id="KW-1185">Reference proteome</keyword>
<dbReference type="InterPro" id="IPR036457">
    <property type="entry name" value="PPM-type-like_dom_sf"/>
</dbReference>
<proteinExistence type="predicted"/>
<dbReference type="InterPro" id="IPR001932">
    <property type="entry name" value="PPM-type_phosphatase-like_dom"/>
</dbReference>
<dbReference type="Pfam" id="PF20703">
    <property type="entry name" value="nSTAND1"/>
    <property type="match status" value="1"/>
</dbReference>
<dbReference type="PANTHER" id="PTHR43156:SF2">
    <property type="entry name" value="STAGE II SPORULATION PROTEIN E"/>
    <property type="match status" value="1"/>
</dbReference>
<dbReference type="PANTHER" id="PTHR43156">
    <property type="entry name" value="STAGE II SPORULATION PROTEIN E-RELATED"/>
    <property type="match status" value="1"/>
</dbReference>
<dbReference type="RefSeq" id="WP_252443904.1">
    <property type="nucleotide sequence ID" value="NZ_JAGSOV010000063.1"/>
</dbReference>
<dbReference type="SUPFAM" id="SSF52200">
    <property type="entry name" value="Toll/Interleukin receptor TIR domain"/>
    <property type="match status" value="1"/>
</dbReference>
<dbReference type="Gene3D" id="3.40.50.10140">
    <property type="entry name" value="Toll/interleukin-1 receptor homology (TIR) domain"/>
    <property type="match status" value="1"/>
</dbReference>
<evidence type="ECO:0000259" key="2">
    <source>
        <dbReference type="SMART" id="SM00331"/>
    </source>
</evidence>
<sequence length="871" mass="94213">MGALFVSHCSRDRAVTAKVCSHLRKAGFVALFVDYDPDDGIPAGREWERELYSSLRRTDALVFLASEVSVASRWCFAELSLARSLGHPVFPLRLAPGVGLPLLNDVQWIDLGTTDLRSGVDRLVAGLRAAGLDPADSFAWDAARLPFPGLASFTADDAAVFFGREHETQRLVDLLHPTLQHGPGRFVAILGPSGSGKSSLLHAGLLPRLARPPGRWVLLPSLLPGRHPVRNLAACLARAFATRGLPRPVPELAELLGRGPSVLVELAEELAEIDSDDHRPSDVLMVIDQAEELVTRSGAREQESFLALLRGALSATGSIWAVATMRSEFLTSRPERAGLAEAIDDTLIIEPLGRSRLAEVIARPAKRAGLELAPGLVERLVEDTAGGDALPLLAYTLRELCQRAHPHGRITIEDYTAIGGVVGALQHRADRLTNELTRRGYGGRVVPTLAQLAAVTGDDEPTRRGVRRSELTTDELMIVDAFVDARLLTSTRADADPAEEGISGELASAGEPAVEVAHEALLRQWPPLRRAIEADRAGLRLRADLERLAADWQHSRRDESYLLHGSRLAALDEWANQRPNSVGPIEREYLQASRSRAAREHARLHEEQRAAEEAKHLQYGLFPAPLLAGSRVRIRAFYRSGRSRAYLGGDFYDVVVNPSGIVHAIIGTVSGNGPAEAALGALLRVSWRTLVLAGVDEAELLPKLQLVLVSERHDRTSSTTACTVTIDDTCDLGTRTALVRLAGHPPPIVLADAPHSVARQTGPPLGTVADARWDVQTVALEPTWALLLYTPGLIGGQGPVADTRLGTEGLIELVEDERRTDLDRLPQRLVERAHQLNGGPLVEDVVALLISPCPPSTETAPDQHPTTSQLA</sequence>
<name>A0ABT1A894_9PSEU</name>
<reference evidence="3" key="1">
    <citation type="submission" date="2021-04" db="EMBL/GenBank/DDBJ databases">
        <title>Pseudonocardia sp. nov., isolated from sandy soil of mangrove forest.</title>
        <authorList>
            <person name="Zan Z."/>
            <person name="Huang R."/>
            <person name="Liu W."/>
        </authorList>
    </citation>
    <scope>NUCLEOTIDE SEQUENCE</scope>
    <source>
        <strain evidence="3">S2-4</strain>
    </source>
</reference>
<dbReference type="Pfam" id="PF07228">
    <property type="entry name" value="SpoIIE"/>
    <property type="match status" value="1"/>
</dbReference>
<dbReference type="SUPFAM" id="SSF52540">
    <property type="entry name" value="P-loop containing nucleoside triphosphate hydrolases"/>
    <property type="match status" value="1"/>
</dbReference>
<organism evidence="3 4">
    <name type="scientific">Pseudonocardia humida</name>
    <dbReference type="NCBI Taxonomy" id="2800819"/>
    <lineage>
        <taxon>Bacteria</taxon>
        <taxon>Bacillati</taxon>
        <taxon>Actinomycetota</taxon>
        <taxon>Actinomycetes</taxon>
        <taxon>Pseudonocardiales</taxon>
        <taxon>Pseudonocardiaceae</taxon>
        <taxon>Pseudonocardia</taxon>
    </lineage>
</organism>
<dbReference type="InterPro" id="IPR000157">
    <property type="entry name" value="TIR_dom"/>
</dbReference>
<dbReference type="InterPro" id="IPR052016">
    <property type="entry name" value="Bact_Sigma-Reg"/>
</dbReference>
<dbReference type="SMART" id="SM00331">
    <property type="entry name" value="PP2C_SIG"/>
    <property type="match status" value="1"/>
</dbReference>
<dbReference type="Pfam" id="PF13676">
    <property type="entry name" value="TIR_2"/>
    <property type="match status" value="1"/>
</dbReference>
<dbReference type="Proteomes" id="UP001165283">
    <property type="component" value="Unassembled WGS sequence"/>
</dbReference>
<dbReference type="Gene3D" id="3.60.40.10">
    <property type="entry name" value="PPM-type phosphatase domain"/>
    <property type="match status" value="1"/>
</dbReference>
<protein>
    <submittedName>
        <fullName evidence="3">SpoIIE family protein phosphatase</fullName>
    </submittedName>
</protein>
<dbReference type="InterPro" id="IPR035897">
    <property type="entry name" value="Toll_tir_struct_dom_sf"/>
</dbReference>
<dbReference type="InterPro" id="IPR027417">
    <property type="entry name" value="P-loop_NTPase"/>
</dbReference>
<accession>A0ABT1A894</accession>